<dbReference type="InterPro" id="IPR008280">
    <property type="entry name" value="Tub_FtsZ_C"/>
</dbReference>
<dbReference type="InterPro" id="IPR013838">
    <property type="entry name" value="Beta-tubulin_BS"/>
</dbReference>
<dbReference type="PRINTS" id="PR01164">
    <property type="entry name" value="GAMMATUBULIN"/>
</dbReference>
<dbReference type="InterPro" id="IPR037103">
    <property type="entry name" value="Tubulin/FtsZ-like_C"/>
</dbReference>
<name>A0ABQ9XE07_9EUKA</name>
<dbReference type="Gene3D" id="1.10.287.600">
    <property type="entry name" value="Helix hairpin bin"/>
    <property type="match status" value="1"/>
</dbReference>
<dbReference type="InterPro" id="IPR036525">
    <property type="entry name" value="Tubulin/FtsZ_GTPase_sf"/>
</dbReference>
<evidence type="ECO:0000256" key="6">
    <source>
        <dbReference type="ARBA" id="ARBA00023134"/>
    </source>
</evidence>
<dbReference type="PROSITE" id="PS00228">
    <property type="entry name" value="TUBULIN_B_AUTOREG"/>
    <property type="match status" value="1"/>
</dbReference>
<evidence type="ECO:0000313" key="11">
    <source>
        <dbReference type="EMBL" id="KAK2950691.1"/>
    </source>
</evidence>
<proteinExistence type="inferred from homology"/>
<evidence type="ECO:0000256" key="7">
    <source>
        <dbReference type="ARBA" id="ARBA00023212"/>
    </source>
</evidence>
<dbReference type="CDD" id="cd02188">
    <property type="entry name" value="gamma_tubulin"/>
    <property type="match status" value="1"/>
</dbReference>
<dbReference type="InterPro" id="IPR003008">
    <property type="entry name" value="Tubulin_FtsZ_GTPase"/>
</dbReference>
<dbReference type="PRINTS" id="PR01161">
    <property type="entry name" value="TUBULIN"/>
</dbReference>
<dbReference type="SMART" id="SM00864">
    <property type="entry name" value="Tubulin"/>
    <property type="match status" value="1"/>
</dbReference>
<keyword evidence="7" id="KW-0206">Cytoskeleton</keyword>
<dbReference type="Gene3D" id="3.40.50.1440">
    <property type="entry name" value="Tubulin/FtsZ, GTPase domain"/>
    <property type="match status" value="1"/>
</dbReference>
<evidence type="ECO:0000313" key="12">
    <source>
        <dbReference type="Proteomes" id="UP001281761"/>
    </source>
</evidence>
<organism evidence="11 12">
    <name type="scientific">Blattamonas nauphoetae</name>
    <dbReference type="NCBI Taxonomy" id="2049346"/>
    <lineage>
        <taxon>Eukaryota</taxon>
        <taxon>Metamonada</taxon>
        <taxon>Preaxostyla</taxon>
        <taxon>Oxymonadida</taxon>
        <taxon>Blattamonas</taxon>
    </lineage>
</organism>
<comment type="subcellular location">
    <subcellularLocation>
        <location evidence="1">Cytoplasm</location>
        <location evidence="1">Cytoskeleton</location>
        <location evidence="1">Microtubule organizing center</location>
    </subcellularLocation>
</comment>
<reference evidence="11 12" key="1">
    <citation type="journal article" date="2022" name="bioRxiv">
        <title>Genomics of Preaxostyla Flagellates Illuminates Evolutionary Transitions and the Path Towards Mitochondrial Loss.</title>
        <authorList>
            <person name="Novak L.V.F."/>
            <person name="Treitli S.C."/>
            <person name="Pyrih J."/>
            <person name="Halakuc P."/>
            <person name="Pipaliya S.V."/>
            <person name="Vacek V."/>
            <person name="Brzon O."/>
            <person name="Soukal P."/>
            <person name="Eme L."/>
            <person name="Dacks J.B."/>
            <person name="Karnkowska A."/>
            <person name="Elias M."/>
            <person name="Hampl V."/>
        </authorList>
    </citation>
    <scope>NUCLEOTIDE SEQUENCE [LARGE SCALE GENOMIC DNA]</scope>
    <source>
        <strain evidence="11">NAU3</strain>
        <tissue evidence="11">Gut</tissue>
    </source>
</reference>
<dbReference type="InterPro" id="IPR023123">
    <property type="entry name" value="Tubulin_C"/>
</dbReference>
<evidence type="ECO:0000259" key="10">
    <source>
        <dbReference type="SMART" id="SM00865"/>
    </source>
</evidence>
<dbReference type="Gene3D" id="3.30.1330.20">
    <property type="entry name" value="Tubulin/FtsZ, C-terminal domain"/>
    <property type="match status" value="1"/>
</dbReference>
<dbReference type="InterPro" id="IPR002454">
    <property type="entry name" value="Gamma_tubulin"/>
</dbReference>
<evidence type="ECO:0000259" key="9">
    <source>
        <dbReference type="SMART" id="SM00864"/>
    </source>
</evidence>
<keyword evidence="5 8" id="KW-0547">Nucleotide-binding</keyword>
<dbReference type="InterPro" id="IPR017975">
    <property type="entry name" value="Tubulin_CS"/>
</dbReference>
<dbReference type="Proteomes" id="UP001281761">
    <property type="component" value="Unassembled WGS sequence"/>
</dbReference>
<evidence type="ECO:0000256" key="1">
    <source>
        <dbReference type="ARBA" id="ARBA00004267"/>
    </source>
</evidence>
<dbReference type="SMART" id="SM00865">
    <property type="entry name" value="Tubulin_C"/>
    <property type="match status" value="1"/>
</dbReference>
<sequence>MREIITLQVGQCGNQIGKEFWTKMSAEHGISKEGVVEHPEVQANDRKDVFFYQADDDRYVPRSILVDLEGTVLDTIRTSEMGRFYNSENFFMPETSREGGGAGNLWSSGYDQAGESHTGLFENIDREAEGCDSLEGFILCHSLAGGTGSGYGSYLLEKLRERYPDKLIQTYSVFPAPDGSDVVVQTYNSILTMQRLIEHADATVVLDNVALNQIAEEKLKLTQPTVVDLNEFISTVMVSSTATMRFPGYMYNDLGGIIASLVPTPRCHFLMTSYTPLASQNAQQAIRKTSVHDVMRRLIEPHNLMVSCSRSEGVYASILNIIQPGSANSSDIDQTAIHKSLQQLRAKQRVKFVPWCPASIQVAVAKRSPFIEQSSRVSGLMLANHTSITTLFEKILKDFWTMLKNKAFLFKYAESNVIKANEKEFDDCGNAVASLISEYRAMEDPLYGSLTPIQ</sequence>
<feature type="domain" description="Tubulin/FtsZ GTPase" evidence="9">
    <location>
        <begin position="47"/>
        <end position="248"/>
    </location>
</feature>
<dbReference type="InterPro" id="IPR018316">
    <property type="entry name" value="Tubulin/FtsZ_2-layer-sand-dom"/>
</dbReference>
<dbReference type="EMBL" id="JARBJD010000131">
    <property type="protein sequence ID" value="KAK2950691.1"/>
    <property type="molecule type" value="Genomic_DNA"/>
</dbReference>
<dbReference type="PROSITE" id="PS00227">
    <property type="entry name" value="TUBULIN"/>
    <property type="match status" value="1"/>
</dbReference>
<comment type="similarity">
    <text evidence="2 8">Belongs to the tubulin family.</text>
</comment>
<comment type="function">
    <text evidence="8">Tubulin is the major constituent of microtubules, protein filaments consisting of alpha- and beta-tubulin heterodimers. Gamma-tubulin is a key component of the gamma-tubulin ring complex (gTuRC) which mediates microtubule nucleation. The gTuRC regulates the minus-end nucleation of alpha-beta tubulin heterodimers that grow into microtubule protafilaments, a critical step in centrosome duplication and spindle formation.</text>
</comment>
<dbReference type="InterPro" id="IPR000217">
    <property type="entry name" value="Tubulin"/>
</dbReference>
<dbReference type="SUPFAM" id="SSF55307">
    <property type="entry name" value="Tubulin C-terminal domain-like"/>
    <property type="match status" value="1"/>
</dbReference>
<evidence type="ECO:0000256" key="3">
    <source>
        <dbReference type="ARBA" id="ARBA00022490"/>
    </source>
</evidence>
<dbReference type="Pfam" id="PF03953">
    <property type="entry name" value="Tubulin_C"/>
    <property type="match status" value="1"/>
</dbReference>
<dbReference type="Pfam" id="PF00091">
    <property type="entry name" value="Tubulin"/>
    <property type="match status" value="1"/>
</dbReference>
<dbReference type="PANTHER" id="PTHR11588">
    <property type="entry name" value="TUBULIN"/>
    <property type="match status" value="1"/>
</dbReference>
<evidence type="ECO:0000256" key="8">
    <source>
        <dbReference type="RuleBase" id="RU000352"/>
    </source>
</evidence>
<evidence type="ECO:0000256" key="5">
    <source>
        <dbReference type="ARBA" id="ARBA00022741"/>
    </source>
</evidence>
<feature type="domain" description="Tubulin/FtsZ 2-layer sandwich" evidence="10">
    <location>
        <begin position="250"/>
        <end position="397"/>
    </location>
</feature>
<keyword evidence="3" id="KW-0963">Cytoplasm</keyword>
<dbReference type="SUPFAM" id="SSF52490">
    <property type="entry name" value="Tubulin nucleotide-binding domain-like"/>
    <property type="match status" value="1"/>
</dbReference>
<keyword evidence="4 8" id="KW-0493">Microtubule</keyword>
<evidence type="ECO:0000256" key="2">
    <source>
        <dbReference type="ARBA" id="ARBA00009636"/>
    </source>
</evidence>
<accession>A0ABQ9XE07</accession>
<keyword evidence="12" id="KW-1185">Reference proteome</keyword>
<keyword evidence="6 8" id="KW-0342">GTP-binding</keyword>
<protein>
    <recommendedName>
        <fullName evidence="8">Tubulin gamma chain</fullName>
    </recommendedName>
</protein>
<comment type="caution">
    <text evidence="11">The sequence shown here is derived from an EMBL/GenBank/DDBJ whole genome shotgun (WGS) entry which is preliminary data.</text>
</comment>
<evidence type="ECO:0000256" key="4">
    <source>
        <dbReference type="ARBA" id="ARBA00022701"/>
    </source>
</evidence>
<gene>
    <name evidence="11" type="ORF">BLNAU_14362</name>
</gene>